<keyword evidence="2" id="KW-0732">Signal</keyword>
<dbReference type="Proteomes" id="UP000007801">
    <property type="component" value="Unassembled WGS sequence"/>
</dbReference>
<evidence type="ECO:0000313" key="4">
    <source>
        <dbReference type="Proteomes" id="UP000007801"/>
    </source>
</evidence>
<evidence type="ECO:0000256" key="2">
    <source>
        <dbReference type="SAM" id="SignalP"/>
    </source>
</evidence>
<feature type="region of interest" description="Disordered" evidence="1">
    <location>
        <begin position="75"/>
        <end position="101"/>
    </location>
</feature>
<protein>
    <recommendedName>
        <fullName evidence="5">DUF4794 domain-containing protein</fullName>
    </recommendedName>
</protein>
<dbReference type="OMA" id="MMVARDQ"/>
<feature type="region of interest" description="Disordered" evidence="1">
    <location>
        <begin position="237"/>
        <end position="299"/>
    </location>
</feature>
<feature type="compositionally biased region" description="Basic residues" evidence="1">
    <location>
        <begin position="237"/>
        <end position="293"/>
    </location>
</feature>
<dbReference type="AlphaFoldDB" id="B3MWE2"/>
<evidence type="ECO:0000256" key="1">
    <source>
        <dbReference type="SAM" id="MobiDB-lite"/>
    </source>
</evidence>
<keyword evidence="4" id="KW-1185">Reference proteome</keyword>
<dbReference type="FunCoup" id="B3MWE2">
    <property type="interactions" value="5"/>
</dbReference>
<dbReference type="EMBL" id="CH902625">
    <property type="protein sequence ID" value="EDV34927.1"/>
    <property type="molecule type" value="Genomic_DNA"/>
</dbReference>
<feature type="signal peptide" evidence="2">
    <location>
        <begin position="1"/>
        <end position="20"/>
    </location>
</feature>
<sequence>MSKLGAVLIVGCLFVAFALAEPRLQRQQQQQLQQRLQRKINSAGQQHPYLFLTVPRGRANAGAVVKGFEIVEEEDSHELDHLVDNDNDDDDNQDDDDEEDELEHQLGLNFGRNNFAFRNQKKNLDSLEEEDDDEDLDEVQESFVRNAKPQVGQGAQQMVVARDQAGAIMVPDGIIEIEGQSVLDEKTGKAALLVPRAALDAIPDGAVVALMERSANSAAAVAGDEVEEERANRVVVRRRKNSGRRNIRRRGTNVQRRRRRPSSQRRRRGGNRRRNVRVVRPNNRRRGNQRRRGQVVYQG</sequence>
<feature type="chain" id="PRO_5002790905" description="DUF4794 domain-containing protein" evidence="2">
    <location>
        <begin position="21"/>
        <end position="299"/>
    </location>
</feature>
<reference evidence="3 4" key="1">
    <citation type="journal article" date="2007" name="Nature">
        <title>Evolution of genes and genomes on the Drosophila phylogeny.</title>
        <authorList>
            <consortium name="Drosophila 12 Genomes Consortium"/>
            <person name="Clark A.G."/>
            <person name="Eisen M.B."/>
            <person name="Smith D.R."/>
            <person name="Bergman C.M."/>
            <person name="Oliver B."/>
            <person name="Markow T.A."/>
            <person name="Kaufman T.C."/>
            <person name="Kellis M."/>
            <person name="Gelbart W."/>
            <person name="Iyer V.N."/>
            <person name="Pollard D.A."/>
            <person name="Sackton T.B."/>
            <person name="Larracuente A.M."/>
            <person name="Singh N.D."/>
            <person name="Abad J.P."/>
            <person name="Abt D.N."/>
            <person name="Adryan B."/>
            <person name="Aguade M."/>
            <person name="Akashi H."/>
            <person name="Anderson W.W."/>
            <person name="Aquadro C.F."/>
            <person name="Ardell D.H."/>
            <person name="Arguello R."/>
            <person name="Artieri C.G."/>
            <person name="Barbash D.A."/>
            <person name="Barker D."/>
            <person name="Barsanti P."/>
            <person name="Batterham P."/>
            <person name="Batzoglou S."/>
            <person name="Begun D."/>
            <person name="Bhutkar A."/>
            <person name="Blanco E."/>
            <person name="Bosak S.A."/>
            <person name="Bradley R.K."/>
            <person name="Brand A.D."/>
            <person name="Brent M.R."/>
            <person name="Brooks A.N."/>
            <person name="Brown R.H."/>
            <person name="Butlin R.K."/>
            <person name="Caggese C."/>
            <person name="Calvi B.R."/>
            <person name="Bernardo de Carvalho A."/>
            <person name="Caspi A."/>
            <person name="Castrezana S."/>
            <person name="Celniker S.E."/>
            <person name="Chang J.L."/>
            <person name="Chapple C."/>
            <person name="Chatterji S."/>
            <person name="Chinwalla A."/>
            <person name="Civetta A."/>
            <person name="Clifton S.W."/>
            <person name="Comeron J.M."/>
            <person name="Costello J.C."/>
            <person name="Coyne J.A."/>
            <person name="Daub J."/>
            <person name="David R.G."/>
            <person name="Delcher A.L."/>
            <person name="Delehaunty K."/>
            <person name="Do C.B."/>
            <person name="Ebling H."/>
            <person name="Edwards K."/>
            <person name="Eickbush T."/>
            <person name="Evans J.D."/>
            <person name="Filipski A."/>
            <person name="Findeiss S."/>
            <person name="Freyhult E."/>
            <person name="Fulton L."/>
            <person name="Fulton R."/>
            <person name="Garcia A.C."/>
            <person name="Gardiner A."/>
            <person name="Garfield D.A."/>
            <person name="Garvin B.E."/>
            <person name="Gibson G."/>
            <person name="Gilbert D."/>
            <person name="Gnerre S."/>
            <person name="Godfrey J."/>
            <person name="Good R."/>
            <person name="Gotea V."/>
            <person name="Gravely B."/>
            <person name="Greenberg A.J."/>
            <person name="Griffiths-Jones S."/>
            <person name="Gross S."/>
            <person name="Guigo R."/>
            <person name="Gustafson E.A."/>
            <person name="Haerty W."/>
            <person name="Hahn M.W."/>
            <person name="Halligan D.L."/>
            <person name="Halpern A.L."/>
            <person name="Halter G.M."/>
            <person name="Han M.V."/>
            <person name="Heger A."/>
            <person name="Hillier L."/>
            <person name="Hinrichs A.S."/>
            <person name="Holmes I."/>
            <person name="Hoskins R.A."/>
            <person name="Hubisz M.J."/>
            <person name="Hultmark D."/>
            <person name="Huntley M.A."/>
            <person name="Jaffe D.B."/>
            <person name="Jagadeeshan S."/>
            <person name="Jeck W.R."/>
            <person name="Johnson J."/>
            <person name="Jones C.D."/>
            <person name="Jordan W.C."/>
            <person name="Karpen G.H."/>
            <person name="Kataoka E."/>
            <person name="Keightley P.D."/>
            <person name="Kheradpour P."/>
            <person name="Kirkness E.F."/>
            <person name="Koerich L.B."/>
            <person name="Kristiansen K."/>
            <person name="Kudrna D."/>
            <person name="Kulathinal R.J."/>
            <person name="Kumar S."/>
            <person name="Kwok R."/>
            <person name="Lander E."/>
            <person name="Langley C.H."/>
            <person name="Lapoint R."/>
            <person name="Lazzaro B.P."/>
            <person name="Lee S.J."/>
            <person name="Levesque L."/>
            <person name="Li R."/>
            <person name="Lin C.F."/>
            <person name="Lin M.F."/>
            <person name="Lindblad-Toh K."/>
            <person name="Llopart A."/>
            <person name="Long M."/>
            <person name="Low L."/>
            <person name="Lozovsky E."/>
            <person name="Lu J."/>
            <person name="Luo M."/>
            <person name="Machado C.A."/>
            <person name="Makalowski W."/>
            <person name="Marzo M."/>
            <person name="Matsuda M."/>
            <person name="Matzkin L."/>
            <person name="McAllister B."/>
            <person name="McBride C.S."/>
            <person name="McKernan B."/>
            <person name="McKernan K."/>
            <person name="Mendez-Lago M."/>
            <person name="Minx P."/>
            <person name="Mollenhauer M.U."/>
            <person name="Montooth K."/>
            <person name="Mount S.M."/>
            <person name="Mu X."/>
            <person name="Myers E."/>
            <person name="Negre B."/>
            <person name="Newfeld S."/>
            <person name="Nielsen R."/>
            <person name="Noor M.A."/>
            <person name="O'Grady P."/>
            <person name="Pachter L."/>
            <person name="Papaceit M."/>
            <person name="Parisi M.J."/>
            <person name="Parisi M."/>
            <person name="Parts L."/>
            <person name="Pedersen J.S."/>
            <person name="Pesole G."/>
            <person name="Phillippy A.M."/>
            <person name="Ponting C.P."/>
            <person name="Pop M."/>
            <person name="Porcelli D."/>
            <person name="Powell J.R."/>
            <person name="Prohaska S."/>
            <person name="Pruitt K."/>
            <person name="Puig M."/>
            <person name="Quesneville H."/>
            <person name="Ram K.R."/>
            <person name="Rand D."/>
            <person name="Rasmussen M.D."/>
            <person name="Reed L.K."/>
            <person name="Reenan R."/>
            <person name="Reily A."/>
            <person name="Remington K.A."/>
            <person name="Rieger T.T."/>
            <person name="Ritchie M.G."/>
            <person name="Robin C."/>
            <person name="Rogers Y.H."/>
            <person name="Rohde C."/>
            <person name="Rozas J."/>
            <person name="Rubenfield M.J."/>
            <person name="Ruiz A."/>
            <person name="Russo S."/>
            <person name="Salzberg S.L."/>
            <person name="Sanchez-Gracia A."/>
            <person name="Saranga D.J."/>
            <person name="Sato H."/>
            <person name="Schaeffer S.W."/>
            <person name="Schatz M.C."/>
            <person name="Schlenke T."/>
            <person name="Schwartz R."/>
            <person name="Segarra C."/>
            <person name="Singh R.S."/>
            <person name="Sirot L."/>
            <person name="Sirota M."/>
            <person name="Sisneros N.B."/>
            <person name="Smith C.D."/>
            <person name="Smith T.F."/>
            <person name="Spieth J."/>
            <person name="Stage D.E."/>
            <person name="Stark A."/>
            <person name="Stephan W."/>
            <person name="Strausberg R.L."/>
            <person name="Strempel S."/>
            <person name="Sturgill D."/>
            <person name="Sutton G."/>
            <person name="Sutton G.G."/>
            <person name="Tao W."/>
            <person name="Teichmann S."/>
            <person name="Tobari Y.N."/>
            <person name="Tomimura Y."/>
            <person name="Tsolas J.M."/>
            <person name="Valente V.L."/>
            <person name="Venter E."/>
            <person name="Venter J.C."/>
            <person name="Vicario S."/>
            <person name="Vieira F.G."/>
            <person name="Vilella A.J."/>
            <person name="Villasante A."/>
            <person name="Walenz B."/>
            <person name="Wang J."/>
            <person name="Wasserman M."/>
            <person name="Watts T."/>
            <person name="Wilson D."/>
            <person name="Wilson R.K."/>
            <person name="Wing R.A."/>
            <person name="Wolfner M.F."/>
            <person name="Wong A."/>
            <person name="Wong G.K."/>
            <person name="Wu C.I."/>
            <person name="Wu G."/>
            <person name="Yamamoto D."/>
            <person name="Yang H.P."/>
            <person name="Yang S.P."/>
            <person name="Yorke J.A."/>
            <person name="Yoshida K."/>
            <person name="Zdobnov E."/>
            <person name="Zhang P."/>
            <person name="Zhang Y."/>
            <person name="Zimin A.V."/>
            <person name="Baldwin J."/>
            <person name="Abdouelleil A."/>
            <person name="Abdulkadir J."/>
            <person name="Abebe A."/>
            <person name="Abera B."/>
            <person name="Abreu J."/>
            <person name="Acer S.C."/>
            <person name="Aftuck L."/>
            <person name="Alexander A."/>
            <person name="An P."/>
            <person name="Anderson E."/>
            <person name="Anderson S."/>
            <person name="Arachi H."/>
            <person name="Azer M."/>
            <person name="Bachantsang P."/>
            <person name="Barry A."/>
            <person name="Bayul T."/>
            <person name="Berlin A."/>
            <person name="Bessette D."/>
            <person name="Bloom T."/>
            <person name="Blye J."/>
            <person name="Boguslavskiy L."/>
            <person name="Bonnet C."/>
            <person name="Boukhgalter B."/>
            <person name="Bourzgui I."/>
            <person name="Brown A."/>
            <person name="Cahill P."/>
            <person name="Channer S."/>
            <person name="Cheshatsang Y."/>
            <person name="Chuda L."/>
            <person name="Citroen M."/>
            <person name="Collymore A."/>
            <person name="Cooke P."/>
            <person name="Costello M."/>
            <person name="D'Aco K."/>
            <person name="Daza R."/>
            <person name="De Haan G."/>
            <person name="DeGray S."/>
            <person name="DeMaso C."/>
            <person name="Dhargay N."/>
            <person name="Dooley K."/>
            <person name="Dooley E."/>
            <person name="Doricent M."/>
            <person name="Dorje P."/>
            <person name="Dorjee K."/>
            <person name="Dupes A."/>
            <person name="Elong R."/>
            <person name="Falk J."/>
            <person name="Farina A."/>
            <person name="Faro S."/>
            <person name="Ferguson D."/>
            <person name="Fisher S."/>
            <person name="Foley C.D."/>
            <person name="Franke A."/>
            <person name="Friedrich D."/>
            <person name="Gadbois L."/>
            <person name="Gearin G."/>
            <person name="Gearin C.R."/>
            <person name="Giannoukos G."/>
            <person name="Goode T."/>
            <person name="Graham J."/>
            <person name="Grandbois E."/>
            <person name="Grewal S."/>
            <person name="Gyaltsen K."/>
            <person name="Hafez N."/>
            <person name="Hagos B."/>
            <person name="Hall J."/>
            <person name="Henson C."/>
            <person name="Hollinger A."/>
            <person name="Honan T."/>
            <person name="Huard M.D."/>
            <person name="Hughes L."/>
            <person name="Hurhula B."/>
            <person name="Husby M.E."/>
            <person name="Kamat A."/>
            <person name="Kanga B."/>
            <person name="Kashin S."/>
            <person name="Khazanovich D."/>
            <person name="Kisner P."/>
            <person name="Lance K."/>
            <person name="Lara M."/>
            <person name="Lee W."/>
            <person name="Lennon N."/>
            <person name="Letendre F."/>
            <person name="LeVine R."/>
            <person name="Lipovsky A."/>
            <person name="Liu X."/>
            <person name="Liu J."/>
            <person name="Liu S."/>
            <person name="Lokyitsang T."/>
            <person name="Lokyitsang Y."/>
            <person name="Lubonja R."/>
            <person name="Lui A."/>
            <person name="MacDonald P."/>
            <person name="Magnisalis V."/>
            <person name="Maru K."/>
            <person name="Matthews C."/>
            <person name="McCusker W."/>
            <person name="McDonough S."/>
            <person name="Mehta T."/>
            <person name="Meldrim J."/>
            <person name="Meneus L."/>
            <person name="Mihai O."/>
            <person name="Mihalev A."/>
            <person name="Mihova T."/>
            <person name="Mittelman R."/>
            <person name="Mlenga V."/>
            <person name="Montmayeur A."/>
            <person name="Mulrain L."/>
            <person name="Navidi A."/>
            <person name="Naylor J."/>
            <person name="Negash T."/>
            <person name="Nguyen T."/>
            <person name="Nguyen N."/>
            <person name="Nicol R."/>
            <person name="Norbu C."/>
            <person name="Norbu N."/>
            <person name="Novod N."/>
            <person name="O'Neill B."/>
            <person name="Osman S."/>
            <person name="Markiewicz E."/>
            <person name="Oyono O.L."/>
            <person name="Patti C."/>
            <person name="Phunkhang P."/>
            <person name="Pierre F."/>
            <person name="Priest M."/>
            <person name="Raghuraman S."/>
            <person name="Rege F."/>
            <person name="Reyes R."/>
            <person name="Rise C."/>
            <person name="Rogov P."/>
            <person name="Ross K."/>
            <person name="Ryan E."/>
            <person name="Settipalli S."/>
            <person name="Shea T."/>
            <person name="Sherpa N."/>
            <person name="Shi L."/>
            <person name="Shih D."/>
            <person name="Sparrow T."/>
            <person name="Spaulding J."/>
            <person name="Stalker J."/>
            <person name="Stange-Thomann N."/>
            <person name="Stavropoulos S."/>
            <person name="Stone C."/>
            <person name="Strader C."/>
            <person name="Tesfaye S."/>
            <person name="Thomson T."/>
            <person name="Thoulutsang Y."/>
            <person name="Thoulutsang D."/>
            <person name="Topham K."/>
            <person name="Topping I."/>
            <person name="Tsamla T."/>
            <person name="Vassiliev H."/>
            <person name="Vo A."/>
            <person name="Wangchuk T."/>
            <person name="Wangdi T."/>
            <person name="Weiand M."/>
            <person name="Wilkinson J."/>
            <person name="Wilson A."/>
            <person name="Yadav S."/>
            <person name="Young G."/>
            <person name="Yu Q."/>
            <person name="Zembek L."/>
            <person name="Zhong D."/>
            <person name="Zimmer A."/>
            <person name="Zwirko Z."/>
            <person name="Jaffe D.B."/>
            <person name="Alvarez P."/>
            <person name="Brockman W."/>
            <person name="Butler J."/>
            <person name="Chin C."/>
            <person name="Gnerre S."/>
            <person name="Grabherr M."/>
            <person name="Kleber M."/>
            <person name="Mauceli E."/>
            <person name="MacCallum I."/>
        </authorList>
    </citation>
    <scope>NUCLEOTIDE SEQUENCE [LARGE SCALE GENOMIC DNA]</scope>
    <source>
        <strain evidence="4">Tucson 14024-0371.13</strain>
    </source>
</reference>
<gene>
    <name evidence="3" type="primary">Dana\GF22462</name>
    <name evidence="3" type="synonym">dana_GLEANR_6429</name>
    <name evidence="3" type="ORF">GF22462</name>
</gene>
<dbReference type="OrthoDB" id="8059758at2759"/>
<name>B3MWE2_DROAN</name>
<dbReference type="GeneID" id="6505123"/>
<dbReference type="InParanoid" id="B3MWE2"/>
<feature type="compositionally biased region" description="Acidic residues" evidence="1">
    <location>
        <begin position="85"/>
        <end position="101"/>
    </location>
</feature>
<organism evidence="3 4">
    <name type="scientific">Drosophila ananassae</name>
    <name type="common">Fruit fly</name>
    <dbReference type="NCBI Taxonomy" id="7217"/>
    <lineage>
        <taxon>Eukaryota</taxon>
        <taxon>Metazoa</taxon>
        <taxon>Ecdysozoa</taxon>
        <taxon>Arthropoda</taxon>
        <taxon>Hexapoda</taxon>
        <taxon>Insecta</taxon>
        <taxon>Pterygota</taxon>
        <taxon>Neoptera</taxon>
        <taxon>Endopterygota</taxon>
        <taxon>Diptera</taxon>
        <taxon>Brachycera</taxon>
        <taxon>Muscomorpha</taxon>
        <taxon>Ephydroidea</taxon>
        <taxon>Drosophilidae</taxon>
        <taxon>Drosophila</taxon>
        <taxon>Sophophora</taxon>
    </lineage>
</organism>
<evidence type="ECO:0000313" key="3">
    <source>
        <dbReference type="EMBL" id="EDV34927.1"/>
    </source>
</evidence>
<dbReference type="HOGENOM" id="CLU_084874_0_0_1"/>
<dbReference type="PhylomeDB" id="B3MWE2"/>
<accession>B3MWE2</accession>
<dbReference type="STRING" id="7217.B3MWE2"/>
<proteinExistence type="predicted"/>
<evidence type="ECO:0008006" key="5">
    <source>
        <dbReference type="Google" id="ProtNLM"/>
    </source>
</evidence>
<dbReference type="KEGG" id="dan:6505123"/>
<dbReference type="eggNOG" id="ENOG502TF96">
    <property type="taxonomic scope" value="Eukaryota"/>
</dbReference>